<evidence type="ECO:0000256" key="6">
    <source>
        <dbReference type="SAM" id="Phobius"/>
    </source>
</evidence>
<dbReference type="GO" id="GO:0016020">
    <property type="term" value="C:membrane"/>
    <property type="evidence" value="ECO:0007669"/>
    <property type="project" value="UniProtKB-SubCell"/>
</dbReference>
<evidence type="ECO:0000313" key="8">
    <source>
        <dbReference type="EMBL" id="CAE7242532.1"/>
    </source>
</evidence>
<keyword evidence="4 6" id="KW-1133">Transmembrane helix</keyword>
<keyword evidence="9" id="KW-1185">Reference proteome</keyword>
<feature type="transmembrane region" description="Helical" evidence="6">
    <location>
        <begin position="57"/>
        <end position="78"/>
    </location>
</feature>
<comment type="subcellular location">
    <subcellularLocation>
        <location evidence="1">Membrane</location>
        <topology evidence="1">Multi-pass membrane protein</topology>
    </subcellularLocation>
</comment>
<feature type="transmembrane region" description="Helical" evidence="6">
    <location>
        <begin position="98"/>
        <end position="118"/>
    </location>
</feature>
<accession>A0A812L847</accession>
<dbReference type="InterPro" id="IPR036259">
    <property type="entry name" value="MFS_trans_sf"/>
</dbReference>
<dbReference type="PANTHER" id="PTHR16172:SF41">
    <property type="entry name" value="MAJOR FACILITATOR SUPERFAMILY DOMAIN-CONTAINING PROTEIN 6-LIKE"/>
    <property type="match status" value="1"/>
</dbReference>
<sequence length="253" mass="27916">MALVAGKLVDIFGTNAIFVSYGVLVGLNVLVVQLFVQDIPAGPETAQGARRISTREWLADLWKIEPIWMLVNLLMYGLSTSLVENYLNVFLVQDFDNVPKVILGAATAVMCTFEIPVFKYIGDLWNKRGFSLVTVLWASEFVMVFRCLLYAILPRSHPWLVLLVEPLHGLTFAGVWTAVVEYARRLSRPGTEAKMQALISGIYFNVAFAAGSLIWGFVSQLPPAGIGFRRSFLLATWVQVSGATLGGCYKGFG</sequence>
<evidence type="ECO:0000259" key="7">
    <source>
        <dbReference type="Pfam" id="PF12832"/>
    </source>
</evidence>
<comment type="similarity">
    <text evidence="2">Belongs to the major facilitator superfamily. MFSD6 family.</text>
</comment>
<keyword evidence="5 6" id="KW-0472">Membrane</keyword>
<dbReference type="Gene3D" id="1.20.1250.20">
    <property type="entry name" value="MFS general substrate transporter like domains"/>
    <property type="match status" value="1"/>
</dbReference>
<keyword evidence="3 6" id="KW-0812">Transmembrane</keyword>
<organism evidence="8 9">
    <name type="scientific">Symbiodinium pilosum</name>
    <name type="common">Dinoflagellate</name>
    <dbReference type="NCBI Taxonomy" id="2952"/>
    <lineage>
        <taxon>Eukaryota</taxon>
        <taxon>Sar</taxon>
        <taxon>Alveolata</taxon>
        <taxon>Dinophyceae</taxon>
        <taxon>Suessiales</taxon>
        <taxon>Symbiodiniaceae</taxon>
        <taxon>Symbiodinium</taxon>
    </lineage>
</organism>
<feature type="transmembrane region" description="Helical" evidence="6">
    <location>
        <begin position="12"/>
        <end position="36"/>
    </location>
</feature>
<evidence type="ECO:0000313" key="9">
    <source>
        <dbReference type="Proteomes" id="UP000649617"/>
    </source>
</evidence>
<feature type="transmembrane region" description="Helical" evidence="6">
    <location>
        <begin position="130"/>
        <end position="153"/>
    </location>
</feature>
<proteinExistence type="inferred from homology"/>
<dbReference type="SUPFAM" id="SSF103473">
    <property type="entry name" value="MFS general substrate transporter"/>
    <property type="match status" value="1"/>
</dbReference>
<evidence type="ECO:0000256" key="2">
    <source>
        <dbReference type="ARBA" id="ARBA00005241"/>
    </source>
</evidence>
<protein>
    <submittedName>
        <fullName evidence="8">CscB protein</fullName>
    </submittedName>
</protein>
<evidence type="ECO:0000256" key="1">
    <source>
        <dbReference type="ARBA" id="ARBA00004141"/>
    </source>
</evidence>
<dbReference type="Pfam" id="PF12832">
    <property type="entry name" value="MFS_1_like"/>
    <property type="match status" value="1"/>
</dbReference>
<feature type="transmembrane region" description="Helical" evidence="6">
    <location>
        <begin position="195"/>
        <end position="218"/>
    </location>
</feature>
<evidence type="ECO:0000256" key="5">
    <source>
        <dbReference type="ARBA" id="ARBA00023136"/>
    </source>
</evidence>
<reference evidence="8" key="1">
    <citation type="submission" date="2021-02" db="EMBL/GenBank/DDBJ databases">
        <authorList>
            <person name="Dougan E. K."/>
            <person name="Rhodes N."/>
            <person name="Thang M."/>
            <person name="Chan C."/>
        </authorList>
    </citation>
    <scope>NUCLEOTIDE SEQUENCE</scope>
</reference>
<dbReference type="AlphaFoldDB" id="A0A812L847"/>
<evidence type="ECO:0000256" key="4">
    <source>
        <dbReference type="ARBA" id="ARBA00022989"/>
    </source>
</evidence>
<dbReference type="PANTHER" id="PTHR16172">
    <property type="entry name" value="MAJOR FACILITATOR SUPERFAMILY DOMAIN-CONTAINING PROTEIN 6-LIKE"/>
    <property type="match status" value="1"/>
</dbReference>
<dbReference type="Proteomes" id="UP000649617">
    <property type="component" value="Unassembled WGS sequence"/>
</dbReference>
<dbReference type="InterPro" id="IPR024989">
    <property type="entry name" value="MFS_assoc_dom"/>
</dbReference>
<feature type="transmembrane region" description="Helical" evidence="6">
    <location>
        <begin position="159"/>
        <end position="183"/>
    </location>
</feature>
<gene>
    <name evidence="8" type="primary">cscB</name>
    <name evidence="8" type="ORF">SPIL2461_LOCUS4274</name>
</gene>
<name>A0A812L847_SYMPI</name>
<dbReference type="EMBL" id="CAJNIZ010005546">
    <property type="protein sequence ID" value="CAE7242532.1"/>
    <property type="molecule type" value="Genomic_DNA"/>
</dbReference>
<dbReference type="OrthoDB" id="416559at2759"/>
<comment type="caution">
    <text evidence="8">The sequence shown here is derived from an EMBL/GenBank/DDBJ whole genome shotgun (WGS) entry which is preliminary data.</text>
</comment>
<feature type="domain" description="Major facilitator superfamily associated" evidence="7">
    <location>
        <begin position="6"/>
        <end position="220"/>
    </location>
</feature>
<evidence type="ECO:0000256" key="3">
    <source>
        <dbReference type="ARBA" id="ARBA00022692"/>
    </source>
</evidence>
<dbReference type="InterPro" id="IPR051717">
    <property type="entry name" value="MFS_MFSD6"/>
</dbReference>